<reference evidence="2 3" key="1">
    <citation type="journal article" date="2020" name="J. Phycol.">
        <title>Comparative genome analysis reveals Cyanidiococcus gen. nov., a new extremophilic red algal genus sister to Cyanidioschyzon (Cyanidioschyzonaceae, Rhodophyta).</title>
        <authorList>
            <person name="Liu S.-L."/>
            <person name="Chiang Y.-R."/>
            <person name="Yoon H.S."/>
            <person name="Fu H.-Y."/>
        </authorList>
    </citation>
    <scope>NUCLEOTIDE SEQUENCE [LARGE SCALE GENOMIC DNA]</scope>
    <source>
        <strain evidence="2 3">THAL066</strain>
    </source>
</reference>
<dbReference type="InterPro" id="IPR003889">
    <property type="entry name" value="FYrich_C"/>
</dbReference>
<evidence type="ECO:0000313" key="3">
    <source>
        <dbReference type="Proteomes" id="UP000530660"/>
    </source>
</evidence>
<evidence type="ECO:0000256" key="1">
    <source>
        <dbReference type="SAM" id="MobiDB-lite"/>
    </source>
</evidence>
<accession>A0A7J7IMT5</accession>
<name>A0A7J7IMT5_9RHOD</name>
<sequence>MTAVQHAALPSEVEVLSAYEEQIAQNRLRNQKFLESLGVRKCRAILGGRSSPVRNTDQFTNETKNLNARARGSRRGRKKQAVAAATVQTRSQRRMHTAPEGTSTQKVETSDHHGLGVGSFVGVELLALRPSEKSPPSLGRYAFWETVADPHVSLESKLKEELTAVKVPSTPEKVTSLPVTSKKRINPKGAGELDSSALKETAKERRIRKRKALESRFCADLPREPAPYALQCVQERRTIAACCSTVVAPFTLLSIGITVQKLGQLVIRPDNPLTERKWFSSRLAMYAHPFPEGYHATKMHWNRLWHMYIEMDPNGDGPMFIVRSDDGRETYRRHTPSHAWMDACLNSHAPGTRISGPLFYGFSDPWLQYVIQSHLVVDAQDRLKANGIQFQGAFALGMVRQC</sequence>
<dbReference type="AlphaFoldDB" id="A0A7J7IMT5"/>
<comment type="caution">
    <text evidence="2">The sequence shown here is derived from an EMBL/GenBank/DDBJ whole genome shotgun (WGS) entry which is preliminary data.</text>
</comment>
<dbReference type="GO" id="GO:0005634">
    <property type="term" value="C:nucleus"/>
    <property type="evidence" value="ECO:0007669"/>
    <property type="project" value="InterPro"/>
</dbReference>
<gene>
    <name evidence="2" type="ORF">F1559_002211</name>
</gene>
<dbReference type="OrthoDB" id="1928087at2759"/>
<proteinExistence type="predicted"/>
<protein>
    <submittedName>
        <fullName evidence="2">Uncharacterized protein</fullName>
    </submittedName>
</protein>
<evidence type="ECO:0000313" key="2">
    <source>
        <dbReference type="EMBL" id="KAF6004435.1"/>
    </source>
</evidence>
<organism evidence="2 3">
    <name type="scientific">Cyanidiococcus yangmingshanensis</name>
    <dbReference type="NCBI Taxonomy" id="2690220"/>
    <lineage>
        <taxon>Eukaryota</taxon>
        <taxon>Rhodophyta</taxon>
        <taxon>Bangiophyceae</taxon>
        <taxon>Cyanidiales</taxon>
        <taxon>Cyanidiaceae</taxon>
        <taxon>Cyanidiococcus</taxon>
    </lineage>
</organism>
<dbReference type="Gene3D" id="3.30.160.360">
    <property type="match status" value="1"/>
</dbReference>
<feature type="region of interest" description="Disordered" evidence="1">
    <location>
        <begin position="69"/>
        <end position="113"/>
    </location>
</feature>
<dbReference type="EMBL" id="VWRR01000003">
    <property type="protein sequence ID" value="KAF6004435.1"/>
    <property type="molecule type" value="Genomic_DNA"/>
</dbReference>
<dbReference type="PROSITE" id="PS51543">
    <property type="entry name" value="FYRC"/>
    <property type="match status" value="1"/>
</dbReference>
<keyword evidence="3" id="KW-1185">Reference proteome</keyword>
<feature type="compositionally biased region" description="Basic residues" evidence="1">
    <location>
        <begin position="71"/>
        <end position="80"/>
    </location>
</feature>
<dbReference type="Proteomes" id="UP000530660">
    <property type="component" value="Unassembled WGS sequence"/>
</dbReference>